<dbReference type="InterPro" id="IPR021759">
    <property type="entry name" value="WxLIP_HBD"/>
</dbReference>
<proteinExistence type="predicted"/>
<feature type="region of interest" description="Disordered" evidence="1">
    <location>
        <begin position="379"/>
        <end position="406"/>
    </location>
</feature>
<protein>
    <submittedName>
        <fullName evidence="5">DUF916 and DUF3324 domain-containing protein</fullName>
    </submittedName>
</protein>
<name>A0AAW9JVQ7_CARML</name>
<gene>
    <name evidence="5" type="ORF">RAK27_03555</name>
</gene>
<accession>A0AAW9JVQ7</accession>
<organism evidence="5 6">
    <name type="scientific">Carnobacterium maltaromaticum</name>
    <name type="common">Carnobacterium piscicola</name>
    <dbReference type="NCBI Taxonomy" id="2751"/>
    <lineage>
        <taxon>Bacteria</taxon>
        <taxon>Bacillati</taxon>
        <taxon>Bacillota</taxon>
        <taxon>Bacilli</taxon>
        <taxon>Lactobacillales</taxon>
        <taxon>Carnobacteriaceae</taxon>
        <taxon>Carnobacterium</taxon>
    </lineage>
</organism>
<feature type="transmembrane region" description="Helical" evidence="2">
    <location>
        <begin position="343"/>
        <end position="364"/>
    </location>
</feature>
<feature type="domain" description="WxL Interacting Protein peptidoglycan binding" evidence="3">
    <location>
        <begin position="36"/>
        <end position="176"/>
    </location>
</feature>
<evidence type="ECO:0000256" key="2">
    <source>
        <dbReference type="SAM" id="Phobius"/>
    </source>
</evidence>
<dbReference type="AlphaFoldDB" id="A0AAW9JVQ7"/>
<evidence type="ECO:0000256" key="1">
    <source>
        <dbReference type="SAM" id="MobiDB-lite"/>
    </source>
</evidence>
<keyword evidence="2" id="KW-0472">Membrane</keyword>
<comment type="caution">
    <text evidence="5">The sequence shown here is derived from an EMBL/GenBank/DDBJ whole genome shotgun (WGS) entry which is preliminary data.</text>
</comment>
<dbReference type="Pfam" id="PF06030">
    <property type="entry name" value="WxLIP_PGBD"/>
    <property type="match status" value="1"/>
</dbReference>
<dbReference type="Pfam" id="PF11797">
    <property type="entry name" value="WxLIP_HBD"/>
    <property type="match status" value="1"/>
</dbReference>
<reference evidence="5" key="1">
    <citation type="submission" date="2023-08" db="EMBL/GenBank/DDBJ databases">
        <title>Genomic characterization of piscicolin 126 produced by Carnobacterium maltaromaticum CM22 strain isolated from salmon (Salmo salar).</title>
        <authorList>
            <person name="Gonzalez-Gragera E."/>
            <person name="Garcia-Lopez J.D."/>
            <person name="Teso-Perez C."/>
            <person name="Gimenez-Hernandez I."/>
            <person name="Peralta-Sanchez J.M."/>
            <person name="Valdivia E."/>
            <person name="Montalban-Lopez M."/>
            <person name="Martin-Platero A.M."/>
            <person name="Banos A."/>
            <person name="Martinez-Bueno M."/>
        </authorList>
    </citation>
    <scope>NUCLEOTIDE SEQUENCE</scope>
    <source>
        <strain evidence="5">CM22</strain>
    </source>
</reference>
<evidence type="ECO:0000259" key="4">
    <source>
        <dbReference type="Pfam" id="PF11797"/>
    </source>
</evidence>
<dbReference type="EMBL" id="JAVBVO010000002">
    <property type="protein sequence ID" value="MDZ5757725.1"/>
    <property type="molecule type" value="Genomic_DNA"/>
</dbReference>
<evidence type="ECO:0000259" key="3">
    <source>
        <dbReference type="Pfam" id="PF06030"/>
    </source>
</evidence>
<keyword evidence="2" id="KW-1133">Transmembrane helix</keyword>
<dbReference type="InterPro" id="IPR010317">
    <property type="entry name" value="WxLIP_PGBD"/>
</dbReference>
<evidence type="ECO:0000313" key="6">
    <source>
        <dbReference type="Proteomes" id="UP001290462"/>
    </source>
</evidence>
<evidence type="ECO:0000313" key="5">
    <source>
        <dbReference type="EMBL" id="MDZ5757725.1"/>
    </source>
</evidence>
<sequence length="406" mass="45838">MKKNIVLTLLATITLFIPIMKPVMAEEGDNGANNVSVSTNIPDNQIDKNQTYFDLLMEPGKEQELEVVLRNNTDKEVTMLADVNTAITNDNGVVDYSWNVASGLEQAKINNKDEANTKIDLKSIGYDSTLKQPLSEMASIDKEIKIPAKSQVIAKVKVKMPDEQIDGVIAGGIYLTQKEDTSSDEGKSQGVQIKNKFVYVVGIQIRQNADISALVPDMKLDPKKIVPTQINHRNYLGINLQNIEPVFIRKLTVDAKVYKKGSAEVLHEATQEGMKMAPNSNFNFGVNWENQEFKAGDYSVKVTAKAEDYNKEWSWDEEFTITKDKADEMNAKAIELEKSEIAWWVYALIGIGLLLLVLLIAYLIKRHIDKKKKEEELKRKRALARKRKKKNAAASHKKNEQKRKKD</sequence>
<feature type="domain" description="WxL Interacting Protein host binding" evidence="4">
    <location>
        <begin position="189"/>
        <end position="330"/>
    </location>
</feature>
<dbReference type="Proteomes" id="UP001290462">
    <property type="component" value="Unassembled WGS sequence"/>
</dbReference>
<keyword evidence="2" id="KW-0812">Transmembrane</keyword>
<dbReference type="RefSeq" id="WP_322808555.1">
    <property type="nucleotide sequence ID" value="NZ_JAVBVO010000002.1"/>
</dbReference>